<comment type="caution">
    <text evidence="2">The sequence shown here is derived from an EMBL/GenBank/DDBJ whole genome shotgun (WGS) entry which is preliminary data.</text>
</comment>
<gene>
    <name evidence="2" type="ORF">Aory04_000288100</name>
</gene>
<dbReference type="AlphaFoldDB" id="A0AAN5BTM2"/>
<evidence type="ECO:0000313" key="2">
    <source>
        <dbReference type="EMBL" id="GMG25962.1"/>
    </source>
</evidence>
<dbReference type="EMBL" id="BSYA01000022">
    <property type="protein sequence ID" value="GMG25962.1"/>
    <property type="molecule type" value="Genomic_DNA"/>
</dbReference>
<evidence type="ECO:0000256" key="1">
    <source>
        <dbReference type="SAM" id="MobiDB-lite"/>
    </source>
</evidence>
<accession>A0AAN5BTM2</accession>
<name>A0AAN5BTM2_ASPOZ</name>
<organism evidence="2 3">
    <name type="scientific">Aspergillus oryzae</name>
    <name type="common">Yellow koji mold</name>
    <dbReference type="NCBI Taxonomy" id="5062"/>
    <lineage>
        <taxon>Eukaryota</taxon>
        <taxon>Fungi</taxon>
        <taxon>Dikarya</taxon>
        <taxon>Ascomycota</taxon>
        <taxon>Pezizomycotina</taxon>
        <taxon>Eurotiomycetes</taxon>
        <taxon>Eurotiomycetidae</taxon>
        <taxon>Eurotiales</taxon>
        <taxon>Aspergillaceae</taxon>
        <taxon>Aspergillus</taxon>
        <taxon>Aspergillus subgen. Circumdati</taxon>
    </lineage>
</organism>
<proteinExistence type="predicted"/>
<evidence type="ECO:0000313" key="3">
    <source>
        <dbReference type="Proteomes" id="UP001165205"/>
    </source>
</evidence>
<dbReference type="Proteomes" id="UP001165205">
    <property type="component" value="Unassembled WGS sequence"/>
</dbReference>
<feature type="compositionally biased region" description="Polar residues" evidence="1">
    <location>
        <begin position="42"/>
        <end position="59"/>
    </location>
</feature>
<feature type="region of interest" description="Disordered" evidence="1">
    <location>
        <begin position="38"/>
        <end position="63"/>
    </location>
</feature>
<sequence length="157" mass="17368">MSAIQNISVSCLWINAPPDKRLLLEIIDRLKRLEEQVGLENTPETENNGDDSMSISSVGSEAPRAISLDKDPAQVVPSVIRDIVSRINDEGTRSMLLSNVFCHLRQVDSCYFENDRCITAMTSAILEIEPTQSTQSTEPLGDPVIPKDLAKKIIESK</sequence>
<protein>
    <submittedName>
        <fullName evidence="2">Unnamed protein product</fullName>
    </submittedName>
</protein>
<reference evidence="2" key="1">
    <citation type="submission" date="2023-04" db="EMBL/GenBank/DDBJ databases">
        <title>Aspergillus oryzae NBRC 4228.</title>
        <authorList>
            <person name="Ichikawa N."/>
            <person name="Sato H."/>
            <person name="Tonouchi N."/>
        </authorList>
    </citation>
    <scope>NUCLEOTIDE SEQUENCE</scope>
    <source>
        <strain evidence="2">NBRC 4228</strain>
    </source>
</reference>